<dbReference type="CDD" id="cd00054">
    <property type="entry name" value="EGF_CA"/>
    <property type="match status" value="2"/>
</dbReference>
<keyword evidence="5" id="KW-0732">Signal</keyword>
<comment type="caution">
    <text evidence="8">The sequence shown here is derived from an EMBL/GenBank/DDBJ whole genome shotgun (WGS) entry which is preliminary data.</text>
</comment>
<organism evidence="8 9">
    <name type="scientific">Caenorhabditis auriculariae</name>
    <dbReference type="NCBI Taxonomy" id="2777116"/>
    <lineage>
        <taxon>Eukaryota</taxon>
        <taxon>Metazoa</taxon>
        <taxon>Ecdysozoa</taxon>
        <taxon>Nematoda</taxon>
        <taxon>Chromadorea</taxon>
        <taxon>Rhabditida</taxon>
        <taxon>Rhabditina</taxon>
        <taxon>Rhabditomorpha</taxon>
        <taxon>Rhabditoidea</taxon>
        <taxon>Rhabditidae</taxon>
        <taxon>Peloderinae</taxon>
        <taxon>Caenorhabditis</taxon>
    </lineage>
</organism>
<dbReference type="Gene3D" id="2.10.25.10">
    <property type="entry name" value="Laminin"/>
    <property type="match status" value="3"/>
</dbReference>
<name>A0A8S1HHG5_9PELO</name>
<dbReference type="InterPro" id="IPR001791">
    <property type="entry name" value="Laminin_G"/>
</dbReference>
<dbReference type="Proteomes" id="UP000835052">
    <property type="component" value="Unassembled WGS sequence"/>
</dbReference>
<dbReference type="Gene3D" id="2.60.120.200">
    <property type="match status" value="6"/>
</dbReference>
<dbReference type="EMBL" id="CAJGYM010000039">
    <property type="protein sequence ID" value="CAD6193858.1"/>
    <property type="molecule type" value="Genomic_DNA"/>
</dbReference>
<dbReference type="Pfam" id="PF02210">
    <property type="entry name" value="Laminin_G_2"/>
    <property type="match status" value="6"/>
</dbReference>
<gene>
    <name evidence="8" type="ORF">CAUJ_LOCUS9777</name>
</gene>
<accession>A0A8S1HHG5</accession>
<dbReference type="PROSITE" id="PS50025">
    <property type="entry name" value="LAM_G_DOMAIN"/>
    <property type="match status" value="6"/>
</dbReference>
<feature type="domain" description="EGF-like" evidence="7">
    <location>
        <begin position="668"/>
        <end position="705"/>
    </location>
</feature>
<feature type="domain" description="Laminin G" evidence="6">
    <location>
        <begin position="887"/>
        <end position="1065"/>
    </location>
</feature>
<dbReference type="OrthoDB" id="6275838at2759"/>
<reference evidence="8" key="1">
    <citation type="submission" date="2020-10" db="EMBL/GenBank/DDBJ databases">
        <authorList>
            <person name="Kikuchi T."/>
        </authorList>
    </citation>
    <scope>NUCLEOTIDE SEQUENCE</scope>
    <source>
        <strain evidence="8">NKZ352</strain>
    </source>
</reference>
<comment type="caution">
    <text evidence="2">Lacks conserved residue(s) required for the propagation of feature annotation.</text>
</comment>
<feature type="domain" description="EGF-like" evidence="7">
    <location>
        <begin position="245"/>
        <end position="290"/>
    </location>
</feature>
<feature type="domain" description="Laminin G" evidence="6">
    <location>
        <begin position="710"/>
        <end position="888"/>
    </location>
</feature>
<feature type="domain" description="Laminin G" evidence="6">
    <location>
        <begin position="1110"/>
        <end position="1322"/>
    </location>
</feature>
<evidence type="ECO:0000256" key="2">
    <source>
        <dbReference type="PROSITE-ProRule" id="PRU00076"/>
    </source>
</evidence>
<protein>
    <submittedName>
        <fullName evidence="8">Uncharacterized protein</fullName>
    </submittedName>
</protein>
<dbReference type="InterPro" id="IPR013320">
    <property type="entry name" value="ConA-like_dom_sf"/>
</dbReference>
<feature type="domain" description="Laminin G" evidence="6">
    <location>
        <begin position="295"/>
        <end position="473"/>
    </location>
</feature>
<proteinExistence type="predicted"/>
<feature type="domain" description="EGF-like" evidence="7">
    <location>
        <begin position="1068"/>
        <end position="1105"/>
    </location>
</feature>
<evidence type="ECO:0000259" key="7">
    <source>
        <dbReference type="PROSITE" id="PS50026"/>
    </source>
</evidence>
<dbReference type="SMART" id="SM00181">
    <property type="entry name" value="EGF"/>
    <property type="match status" value="3"/>
</dbReference>
<feature type="domain" description="Laminin G" evidence="6">
    <location>
        <begin position="481"/>
        <end position="663"/>
    </location>
</feature>
<dbReference type="SUPFAM" id="SSF49899">
    <property type="entry name" value="Concanavalin A-like lectins/glucanases"/>
    <property type="match status" value="6"/>
</dbReference>
<dbReference type="InterPro" id="IPR000742">
    <property type="entry name" value="EGF"/>
</dbReference>
<dbReference type="SMART" id="SM00282">
    <property type="entry name" value="LamG"/>
    <property type="match status" value="6"/>
</dbReference>
<keyword evidence="2" id="KW-0245">EGF-like domain</keyword>
<dbReference type="InterPro" id="IPR050372">
    <property type="entry name" value="Neurexin-related_CASP"/>
</dbReference>
<feature type="signal peptide" evidence="5">
    <location>
        <begin position="1"/>
        <end position="28"/>
    </location>
</feature>
<keyword evidence="9" id="KW-1185">Reference proteome</keyword>
<sequence>MPKFYDTGQRAAKLLLLLAPLLTPPVDAIILAGAPDSYARYPKWAHSFENSLSLELKTRQSDGLLLYTDDGNVNGNFYALTVFEGKIQLEFRLGDNSNDFGPRRPVNTIRIDEVRVDDDKWHTLNIFQVIFFADGKCFRLFVPHKTLLKSDGLQSWENVKLELDYTLVFKILNQRSFVFGNILKNSDVFVGGVPPDVHVLPTMSSPLRRYTRHLAVNVRNLVYRQYPQGVTSPQLLDAHGARHNEDDQCRATGVLSREKFFCQNGGVCYSTNEGPKCDCSLSEFEGKMCDFSRTDAELTFSGDEWVGYDLSQNVSGAVKAKRENLTLAFKTVHGTAMLFFSGDEKSYLHLMIKDGALMATSKFEGTDARMIRMFNSFPSERYDDDTWHDVVLDRSLQMMTLTVDGRKDEIRQYAPELDWIANSFAFLGSLPKENGQREVKYDVDATRILFVSLADQGYGGSVIRTGGELSYSCKDPTQPADVLSMISGRGFISLPKWDSLSSGSLSFHFRSSNTEGLILYHGVMHNNASDFIAFELVDGHLFFVINLGSGVVRLQTTAKKVSDAQWHHVHLERVGRTGKVIVDAMKIDFSTPGVSSNLIIDDPVYLGYVPNANFSYPPPVWTIALKQGFVGCIKNVRFNGISAKIADVYEQSNKEFEGVSLGCPHSNVADPCEPNPCENFGKCEQILNSFRCDCTATNMDGLTCNVVPVSVSMNGDADNLHFFPATLVSEVEHLHIRFKTESSRGVLFDTSAKAKADRFTVFLNESQLNLFIQGPNSNNSFSWGKSLSDNHWHYLQVRRLGQRIMLFLDGFWGHSVFLQHQIVIAIDELGSGISLHSTTSPPRNLNFAGQMSKMVFNGIDLLEVQKKAATPINRESKAQRNLKSKNGSVSFTNTTGYLVFSSQKISSFTGQFRVQFKFQTLVRSALLFVSIPSEENEQSFQIELHNSRVKYTYLVGGNEYFATSPKLPNRQHLSDMRWHSVTLYQEKDGDHTLVVDDTITALSAQATKTVKARLTGVVALGGTPSTTRKVRSLGFRGCLAYLRINEKIVDLLGEADSQQDVKKGCQGPVARCSTAACANGGRCIQQWTSLRCECSLTAHSGDRCQHPGTTVRFDGEPAAVYYQFGPTEMPTTSKDYLVFAFRTTQSSGVLFALECAADKDFFTIFLSKGFLHVRFNLGSRDHQFGYFTNKLNDGDSHVVKMYRAEANVTVQVDRMPSLRYRPKSGEDLVLLNMQSKLVVGASFNTRHLDVGIKKRLRKRRRKSLMLYDSYQGEISGVNFNGILMLDFPPSKLPMLFFSLLLCPSASNSKPKLGNVASVSSSCPLYYLPLCFLAIFNLQVAVSRSERLHAVGNVATTTSRSHLLENNATSADEDVAMVDFYEENPSEALIESIVPSCLSVEEQQNCYIQTDDSTGRRLMGKRRRRPYCSGASGPGKGLGSRHSHPSVAYISALPIACPGVAFQHSRIHPNLGSLWFFSFS</sequence>
<feature type="disulfide bond" evidence="3">
    <location>
        <begin position="1038"/>
        <end position="1065"/>
    </location>
</feature>
<dbReference type="GO" id="GO:0016020">
    <property type="term" value="C:membrane"/>
    <property type="evidence" value="ECO:0007669"/>
    <property type="project" value="UniProtKB-SubCell"/>
</dbReference>
<evidence type="ECO:0000313" key="8">
    <source>
        <dbReference type="EMBL" id="CAD6193858.1"/>
    </source>
</evidence>
<keyword evidence="1 3" id="KW-1015">Disulfide bond</keyword>
<dbReference type="PANTHER" id="PTHR15036:SF89">
    <property type="entry name" value="NEUREXIN 1, ISOFORM F"/>
    <property type="match status" value="1"/>
</dbReference>
<dbReference type="PROSITE" id="PS50026">
    <property type="entry name" value="EGF_3"/>
    <property type="match status" value="3"/>
</dbReference>
<evidence type="ECO:0000259" key="6">
    <source>
        <dbReference type="PROSITE" id="PS50025"/>
    </source>
</evidence>
<evidence type="ECO:0000256" key="3">
    <source>
        <dbReference type="PROSITE-ProRule" id="PRU00122"/>
    </source>
</evidence>
<dbReference type="PANTHER" id="PTHR15036">
    <property type="entry name" value="PIKACHURIN-LIKE PROTEIN"/>
    <property type="match status" value="1"/>
</dbReference>
<feature type="domain" description="Laminin G" evidence="6">
    <location>
        <begin position="28"/>
        <end position="249"/>
    </location>
</feature>
<evidence type="ECO:0000256" key="5">
    <source>
        <dbReference type="SAM" id="SignalP"/>
    </source>
</evidence>
<evidence type="ECO:0000256" key="1">
    <source>
        <dbReference type="ARBA" id="ARBA00023157"/>
    </source>
</evidence>
<evidence type="ECO:0000256" key="4">
    <source>
        <dbReference type="SAM" id="MobiDB-lite"/>
    </source>
</evidence>
<evidence type="ECO:0000313" key="9">
    <source>
        <dbReference type="Proteomes" id="UP000835052"/>
    </source>
</evidence>
<feature type="region of interest" description="Disordered" evidence="4">
    <location>
        <begin position="1418"/>
        <end position="1440"/>
    </location>
</feature>
<dbReference type="CDD" id="cd00110">
    <property type="entry name" value="LamG"/>
    <property type="match status" value="6"/>
</dbReference>
<feature type="chain" id="PRO_5035809317" evidence="5">
    <location>
        <begin position="29"/>
        <end position="1479"/>
    </location>
</feature>